<evidence type="ECO:0000313" key="1">
    <source>
        <dbReference type="EMBL" id="HJB74326.1"/>
    </source>
</evidence>
<reference evidence="1" key="2">
    <citation type="submission" date="2021-04" db="EMBL/GenBank/DDBJ databases">
        <authorList>
            <person name="Gilroy R."/>
        </authorList>
    </citation>
    <scope>NUCLEOTIDE SEQUENCE</scope>
    <source>
        <strain evidence="1">CHK188-16595</strain>
    </source>
</reference>
<evidence type="ECO:0000313" key="2">
    <source>
        <dbReference type="Proteomes" id="UP000823877"/>
    </source>
</evidence>
<organism evidence="1 2">
    <name type="scientific">Candidatus Eubacterium faecale</name>
    <dbReference type="NCBI Taxonomy" id="2838568"/>
    <lineage>
        <taxon>Bacteria</taxon>
        <taxon>Bacillati</taxon>
        <taxon>Bacillota</taxon>
        <taxon>Clostridia</taxon>
        <taxon>Eubacteriales</taxon>
        <taxon>Eubacteriaceae</taxon>
        <taxon>Eubacterium</taxon>
    </lineage>
</organism>
<dbReference type="InterPro" id="IPR029058">
    <property type="entry name" value="AB_hydrolase_fold"/>
</dbReference>
<dbReference type="Gene3D" id="3.40.50.1820">
    <property type="entry name" value="alpha/beta hydrolase"/>
    <property type="match status" value="1"/>
</dbReference>
<dbReference type="InterPro" id="IPR024499">
    <property type="entry name" value="Mbeg1-like"/>
</dbReference>
<dbReference type="EMBL" id="DWXN01000002">
    <property type="protein sequence ID" value="HJB74326.1"/>
    <property type="molecule type" value="Genomic_DNA"/>
</dbReference>
<sequence>MADISDYAVTFGSFRFSEMGITEADNAIFSRLAYLDLTPFTGKTLGETAEEYEPGDESNKTLHETYELLKKAGKTIRYGYITIADCREIVSDDMQTAFYAVTFATDKNTFFIAFRGTDDKIVGFYEDAKLAYAFPVSSQTSALSYVTDQLDTRKGRFFLGGHSKGGNLAIFAFLFLREAQKDRIIRVYNNDGPGFPQEIADILFTKANGEKILNLLPEDSIIGRMLSDGGKIKIVKSTATGAAQHNLFTWEINGAGFKTVKRFSQFSEYMEDSLTQSLETLPPERMRDAAAAVFEIAKNSGIKTLKDINIKNFRSLLQAVAELKQLVDEDTDDIPVIVKTLAKSMVDALSVEKIVERSMPEVMSKIDEFTEKIRNKAEEKNAFPAEELHKEKN</sequence>
<gene>
    <name evidence="1" type="ORF">IAA37_01470</name>
</gene>
<name>A0A9D2S8Y0_9FIRM</name>
<accession>A0A9D2S8Y0</accession>
<dbReference type="AlphaFoldDB" id="A0A9D2S8Y0"/>
<reference evidence="1" key="1">
    <citation type="journal article" date="2021" name="PeerJ">
        <title>Extensive microbial diversity within the chicken gut microbiome revealed by metagenomics and culture.</title>
        <authorList>
            <person name="Gilroy R."/>
            <person name="Ravi A."/>
            <person name="Getino M."/>
            <person name="Pursley I."/>
            <person name="Horton D.L."/>
            <person name="Alikhan N.F."/>
            <person name="Baker D."/>
            <person name="Gharbi K."/>
            <person name="Hall N."/>
            <person name="Watson M."/>
            <person name="Adriaenssens E.M."/>
            <person name="Foster-Nyarko E."/>
            <person name="Jarju S."/>
            <person name="Secka A."/>
            <person name="Antonio M."/>
            <person name="Oren A."/>
            <person name="Chaudhuri R.R."/>
            <person name="La Ragione R."/>
            <person name="Hildebrand F."/>
            <person name="Pallen M.J."/>
        </authorList>
    </citation>
    <scope>NUCLEOTIDE SEQUENCE</scope>
    <source>
        <strain evidence="1">CHK188-16595</strain>
    </source>
</reference>
<protein>
    <submittedName>
        <fullName evidence="1">DUF2974 domain-containing protein</fullName>
    </submittedName>
</protein>
<dbReference type="Proteomes" id="UP000823877">
    <property type="component" value="Unassembled WGS sequence"/>
</dbReference>
<dbReference type="Pfam" id="PF11187">
    <property type="entry name" value="Mbeg1-like"/>
    <property type="match status" value="1"/>
</dbReference>
<proteinExistence type="predicted"/>
<comment type="caution">
    <text evidence="1">The sequence shown here is derived from an EMBL/GenBank/DDBJ whole genome shotgun (WGS) entry which is preliminary data.</text>
</comment>
<dbReference type="SUPFAM" id="SSF53474">
    <property type="entry name" value="alpha/beta-Hydrolases"/>
    <property type="match status" value="1"/>
</dbReference>